<organism evidence="1 2">
    <name type="scientific">Russula earlei</name>
    <dbReference type="NCBI Taxonomy" id="71964"/>
    <lineage>
        <taxon>Eukaryota</taxon>
        <taxon>Fungi</taxon>
        <taxon>Dikarya</taxon>
        <taxon>Basidiomycota</taxon>
        <taxon>Agaricomycotina</taxon>
        <taxon>Agaricomycetes</taxon>
        <taxon>Russulales</taxon>
        <taxon>Russulaceae</taxon>
        <taxon>Russula</taxon>
    </lineage>
</organism>
<dbReference type="Proteomes" id="UP001207468">
    <property type="component" value="Unassembled WGS sequence"/>
</dbReference>
<keyword evidence="2" id="KW-1185">Reference proteome</keyword>
<proteinExistence type="predicted"/>
<reference evidence="1" key="1">
    <citation type="submission" date="2021-03" db="EMBL/GenBank/DDBJ databases">
        <title>Evolutionary priming and transition to the ectomycorrhizal habit in an iconic lineage of mushroom-forming fungi: is preadaptation a requirement?</title>
        <authorList>
            <consortium name="DOE Joint Genome Institute"/>
            <person name="Looney B.P."/>
            <person name="Miyauchi S."/>
            <person name="Morin E."/>
            <person name="Drula E."/>
            <person name="Courty P.E."/>
            <person name="Chicoki N."/>
            <person name="Fauchery L."/>
            <person name="Kohler A."/>
            <person name="Kuo A."/>
            <person name="LaButti K."/>
            <person name="Pangilinan J."/>
            <person name="Lipzen A."/>
            <person name="Riley R."/>
            <person name="Andreopoulos W."/>
            <person name="He G."/>
            <person name="Johnson J."/>
            <person name="Barry K.W."/>
            <person name="Grigoriev I.V."/>
            <person name="Nagy L."/>
            <person name="Hibbett D."/>
            <person name="Henrissat B."/>
            <person name="Matheny P.B."/>
            <person name="Labbe J."/>
            <person name="Martin A.F."/>
        </authorList>
    </citation>
    <scope>NUCLEOTIDE SEQUENCE</scope>
    <source>
        <strain evidence="1">BPL698</strain>
    </source>
</reference>
<gene>
    <name evidence="1" type="ORF">F5148DRAFT_1153769</name>
</gene>
<name>A0ACC0TT06_9AGAM</name>
<sequence length="154" mass="16774">MPMRAHFPSCLQMLICSRGQVDQQQNASERLLPHEPPAETTIVDHAANIVCRFQSVLLSLVHDEDSSSDHALEPPLSTSKVIVWVSHSDQATEMIATCLSRSLHSQAAPAEHLETIASGGFGIRTAWYNQAMHYGTHMATHMSLGLLFLAMGGG</sequence>
<comment type="caution">
    <text evidence="1">The sequence shown here is derived from an EMBL/GenBank/DDBJ whole genome shotgun (WGS) entry which is preliminary data.</text>
</comment>
<dbReference type="EMBL" id="JAGFNK010000665">
    <property type="protein sequence ID" value="KAI9445611.1"/>
    <property type="molecule type" value="Genomic_DNA"/>
</dbReference>
<accession>A0ACC0TT06</accession>
<evidence type="ECO:0000313" key="2">
    <source>
        <dbReference type="Proteomes" id="UP001207468"/>
    </source>
</evidence>
<protein>
    <submittedName>
        <fullName evidence="1">Uncharacterized protein</fullName>
    </submittedName>
</protein>
<evidence type="ECO:0000313" key="1">
    <source>
        <dbReference type="EMBL" id="KAI9445611.1"/>
    </source>
</evidence>